<feature type="compositionally biased region" description="Acidic residues" evidence="2">
    <location>
        <begin position="43"/>
        <end position="55"/>
    </location>
</feature>
<feature type="compositionally biased region" description="Polar residues" evidence="2">
    <location>
        <begin position="72"/>
        <end position="82"/>
    </location>
</feature>
<evidence type="ECO:0000256" key="2">
    <source>
        <dbReference type="SAM" id="MobiDB-lite"/>
    </source>
</evidence>
<feature type="region of interest" description="Disordered" evidence="2">
    <location>
        <begin position="1"/>
        <end position="82"/>
    </location>
</feature>
<keyword evidence="1" id="KW-0175">Coiled coil</keyword>
<sequence>MSNILSPDEVDNLFTDDGGEETQVIPPEKQEEDKDNKTTTEIPEVDPESLFDESESVGSEKVDTKGKESTSSKETGASPKTNFYSSIASALKEEGILSDLDDETLSKIESPEDFAEAMEAQLKAQLDERQKRIDEALQVGIEPDEVRKYEGTISYLNTITEDAIIDESAEGEKLRKQLIFQDFLNRGFSKERAQRETQKSISSGSDVEDAKEALASNKEYFKQEYDNIIAEAREAEEAEKARLKKEAADLKKAILEDKEVFEGLELDKTTREKVYNSISKPVYRDPETGEYLTAVQKYERDNRPDFLKKLGVLFTLTDGFTNLDKLVKPTAKKQVRKSLRELEHTINTTRRNTDGSLNFMSGVSDDPESKVSDYDIDV</sequence>
<evidence type="ECO:0000313" key="3">
    <source>
        <dbReference type="EMBL" id="WEY17529.1"/>
    </source>
</evidence>
<evidence type="ECO:0000256" key="1">
    <source>
        <dbReference type="SAM" id="Coils"/>
    </source>
</evidence>
<dbReference type="EMBL" id="OQ198718">
    <property type="protein sequence ID" value="WEY17529.1"/>
    <property type="molecule type" value="Genomic_DNA"/>
</dbReference>
<feature type="coiled-coil region" evidence="1">
    <location>
        <begin position="218"/>
        <end position="260"/>
    </location>
</feature>
<feature type="compositionally biased region" description="Basic and acidic residues" evidence="2">
    <location>
        <begin position="367"/>
        <end position="378"/>
    </location>
</feature>
<organism evidence="3 4">
    <name type="scientific">Kolpuevirus sp. 'frurule'</name>
    <dbReference type="NCBI Taxonomy" id="3028514"/>
    <lineage>
        <taxon>Viruses</taxon>
        <taxon>Duplodnaviria</taxon>
        <taxon>Heunggongvirae</taxon>
        <taxon>Uroviricota</taxon>
        <taxon>Caudoviricetes</taxon>
        <taxon>Crassvirales</taxon>
        <taxon>Steigviridae</taxon>
        <taxon>Asinivirinae</taxon>
        <taxon>Kolpuevirus</taxon>
    </lineage>
</organism>
<keyword evidence="4" id="KW-1185">Reference proteome</keyword>
<evidence type="ECO:0000313" key="4">
    <source>
        <dbReference type="Proteomes" id="UP001225300"/>
    </source>
</evidence>
<proteinExistence type="predicted"/>
<accession>A0AAF0DNL4</accession>
<feature type="region of interest" description="Disordered" evidence="2">
    <location>
        <begin position="347"/>
        <end position="378"/>
    </location>
</feature>
<feature type="compositionally biased region" description="Polar residues" evidence="2">
    <location>
        <begin position="347"/>
        <end position="361"/>
    </location>
</feature>
<feature type="compositionally biased region" description="Basic and acidic residues" evidence="2">
    <location>
        <begin position="58"/>
        <end position="71"/>
    </location>
</feature>
<dbReference type="Proteomes" id="UP001225300">
    <property type="component" value="Segment"/>
</dbReference>
<name>A0AAF0DNL4_9CAUD</name>
<reference evidence="3" key="1">
    <citation type="journal article" date="2023" name="bioRxiv">
        <title>Novel crAssphage isolates exhibit conserved gene order and purifying selection of the host specificity protein.</title>
        <authorList>
            <person name="Papudeshi B."/>
            <person name="Vega A.A."/>
            <person name="Souza C."/>
            <person name="Giles S.K."/>
            <person name="Mallawaarachchi V."/>
            <person name="Roach M.J."/>
            <person name="An M."/>
            <person name="Jacobson N."/>
            <person name="McNair K."/>
            <person name="Mora M.F."/>
            <person name="Pastrana K."/>
            <person name="Leigh C."/>
            <person name="Cram C."/>
            <person name="Plewa W.S."/>
            <person name="Grigson S.R."/>
            <person name="Bouras G."/>
            <person name="Decewicz P."/>
            <person name="Luque A."/>
            <person name="Droit L."/>
            <person name="Handley S.A."/>
            <person name="Segall A.M."/>
            <person name="Dinsdale E.A."/>
            <person name="Edwards R.A."/>
        </authorList>
    </citation>
    <scope>NUCLEOTIDE SEQUENCE</scope>
    <source>
        <strain evidence="3">Bc03</strain>
    </source>
</reference>
<feature type="compositionally biased region" description="Basic and acidic residues" evidence="2">
    <location>
        <begin position="28"/>
        <end position="38"/>
    </location>
</feature>
<protein>
    <submittedName>
        <fullName evidence="3">Structural protein</fullName>
    </submittedName>
</protein>